<name>A0A2D3V4M0_9PEZI</name>
<evidence type="ECO:0000313" key="2">
    <source>
        <dbReference type="EMBL" id="CZT18476.1"/>
    </source>
</evidence>
<sequence>MGGNGPSNEPGGAEVYKAKLHVKPACEQNIHHPSDFKSPKHQHIDIELEDLPSSPSPPYHSAPRATVLPIGTTRSTALPLNSTFRPQHPGHDIADTNQSAHLDLI</sequence>
<accession>A0A2D3V4M0</accession>
<dbReference type="RefSeq" id="XP_023625366.1">
    <property type="nucleotide sequence ID" value="XM_023769598.1"/>
</dbReference>
<organism evidence="2 3">
    <name type="scientific">Ramularia collo-cygni</name>
    <dbReference type="NCBI Taxonomy" id="112498"/>
    <lineage>
        <taxon>Eukaryota</taxon>
        <taxon>Fungi</taxon>
        <taxon>Dikarya</taxon>
        <taxon>Ascomycota</taxon>
        <taxon>Pezizomycotina</taxon>
        <taxon>Dothideomycetes</taxon>
        <taxon>Dothideomycetidae</taxon>
        <taxon>Mycosphaerellales</taxon>
        <taxon>Mycosphaerellaceae</taxon>
        <taxon>Ramularia</taxon>
    </lineage>
</organism>
<dbReference type="AlphaFoldDB" id="A0A2D3V4M0"/>
<gene>
    <name evidence="2" type="ORF">RCC_04321</name>
</gene>
<dbReference type="Proteomes" id="UP000225277">
    <property type="component" value="Unassembled WGS sequence"/>
</dbReference>
<dbReference type="EMBL" id="FJUY01000005">
    <property type="protein sequence ID" value="CZT18476.1"/>
    <property type="molecule type" value="Genomic_DNA"/>
</dbReference>
<dbReference type="GeneID" id="35599497"/>
<protein>
    <submittedName>
        <fullName evidence="2">Uncharacterized protein</fullName>
    </submittedName>
</protein>
<proteinExistence type="predicted"/>
<evidence type="ECO:0000313" key="3">
    <source>
        <dbReference type="Proteomes" id="UP000225277"/>
    </source>
</evidence>
<reference evidence="2 3" key="1">
    <citation type="submission" date="2016-03" db="EMBL/GenBank/DDBJ databases">
        <authorList>
            <person name="Ploux O."/>
        </authorList>
    </citation>
    <scope>NUCLEOTIDE SEQUENCE [LARGE SCALE GENOMIC DNA]</scope>
    <source>
        <strain evidence="2 3">URUG2</strain>
    </source>
</reference>
<keyword evidence="3" id="KW-1185">Reference proteome</keyword>
<feature type="compositionally biased region" description="Polar residues" evidence="1">
    <location>
        <begin position="95"/>
        <end position="105"/>
    </location>
</feature>
<feature type="region of interest" description="Disordered" evidence="1">
    <location>
        <begin position="78"/>
        <end position="105"/>
    </location>
</feature>
<evidence type="ECO:0000256" key="1">
    <source>
        <dbReference type="SAM" id="MobiDB-lite"/>
    </source>
</evidence>